<dbReference type="PANTHER" id="PTHR30146:SF148">
    <property type="entry name" value="HTH-TYPE TRANSCRIPTIONAL REPRESSOR PURR-RELATED"/>
    <property type="match status" value="1"/>
</dbReference>
<accession>A0ABV8TLL1</accession>
<dbReference type="InterPro" id="IPR010982">
    <property type="entry name" value="Lambda_DNA-bd_dom_sf"/>
</dbReference>
<feature type="domain" description="HTH lacI-type" evidence="6">
    <location>
        <begin position="2"/>
        <end position="56"/>
    </location>
</feature>
<protein>
    <submittedName>
        <fullName evidence="7">LacI family DNA-binding transcriptional regulator</fullName>
    </submittedName>
</protein>
<reference evidence="8" key="1">
    <citation type="journal article" date="2019" name="Int. J. Syst. Evol. Microbiol.">
        <title>The Global Catalogue of Microorganisms (GCM) 10K type strain sequencing project: providing services to taxonomists for standard genome sequencing and annotation.</title>
        <authorList>
            <consortium name="The Broad Institute Genomics Platform"/>
            <consortium name="The Broad Institute Genome Sequencing Center for Infectious Disease"/>
            <person name="Wu L."/>
            <person name="Ma J."/>
        </authorList>
    </citation>
    <scope>NUCLEOTIDE SEQUENCE [LARGE SCALE GENOMIC DNA]</scope>
    <source>
        <strain evidence="8">PCU 347</strain>
    </source>
</reference>
<keyword evidence="3 7" id="KW-0238">DNA-binding</keyword>
<dbReference type="Pfam" id="PF00356">
    <property type="entry name" value="LacI"/>
    <property type="match status" value="1"/>
</dbReference>
<evidence type="ECO:0000256" key="4">
    <source>
        <dbReference type="ARBA" id="ARBA00023163"/>
    </source>
</evidence>
<sequence length="406" mass="42283">MASIKDVAAEAGVSVATVSRVLNEHPSVSAEARARVRAAVEALGYRPNAVARSLRTDQTRTLGLVISDVLNPYFTELARSVEEEARALGYSVIIGNADERPDLQDHHVRTLLDRRIDGLLVSPTDGGSPLMLQAARAGTPMVFVDRWIKGVDVPVVRADGQQAVRDLVAHLCGLGHRRLAIIAGPAATTTGSERVRAFRDALAAYGLALPDAYTGQGDFQAESGRRVTEGFLDLPEPPEVIFAADNLMALGALDAIRARGLRVPDDIALAAFDDIPWFVHTDPPITAIAQPTGALGRAAVRALVDRVEGRGPESVTLPARLVVRRSCGEAPSPVSPVSPESSGSPESPESSGSPDSSGSPGSPGLPVEPPVAVTVVPGVREPAAGAGAGAGAVPEDESFATNRSMP</sequence>
<dbReference type="SUPFAM" id="SSF53822">
    <property type="entry name" value="Periplasmic binding protein-like I"/>
    <property type="match status" value="1"/>
</dbReference>
<keyword evidence="8" id="KW-1185">Reference proteome</keyword>
<keyword evidence="2" id="KW-0805">Transcription regulation</keyword>
<evidence type="ECO:0000256" key="2">
    <source>
        <dbReference type="ARBA" id="ARBA00023015"/>
    </source>
</evidence>
<dbReference type="GO" id="GO:0003677">
    <property type="term" value="F:DNA binding"/>
    <property type="evidence" value="ECO:0007669"/>
    <property type="project" value="UniProtKB-KW"/>
</dbReference>
<dbReference type="SMART" id="SM00354">
    <property type="entry name" value="HTH_LACI"/>
    <property type="match status" value="1"/>
</dbReference>
<dbReference type="InterPro" id="IPR046335">
    <property type="entry name" value="LacI/GalR-like_sensor"/>
</dbReference>
<dbReference type="Proteomes" id="UP001595824">
    <property type="component" value="Unassembled WGS sequence"/>
</dbReference>
<organism evidence="7 8">
    <name type="scientific">Streptomyces andamanensis</name>
    <dbReference type="NCBI Taxonomy" id="1565035"/>
    <lineage>
        <taxon>Bacteria</taxon>
        <taxon>Bacillati</taxon>
        <taxon>Actinomycetota</taxon>
        <taxon>Actinomycetes</taxon>
        <taxon>Kitasatosporales</taxon>
        <taxon>Streptomycetaceae</taxon>
        <taxon>Streptomyces</taxon>
    </lineage>
</organism>
<dbReference type="SUPFAM" id="SSF47413">
    <property type="entry name" value="lambda repressor-like DNA-binding domains"/>
    <property type="match status" value="1"/>
</dbReference>
<comment type="caution">
    <text evidence="7">The sequence shown here is derived from an EMBL/GenBank/DDBJ whole genome shotgun (WGS) entry which is preliminary data.</text>
</comment>
<dbReference type="CDD" id="cd01392">
    <property type="entry name" value="HTH_LacI"/>
    <property type="match status" value="1"/>
</dbReference>
<dbReference type="EMBL" id="JBHSDP010000027">
    <property type="protein sequence ID" value="MFC4331603.1"/>
    <property type="molecule type" value="Genomic_DNA"/>
</dbReference>
<evidence type="ECO:0000259" key="6">
    <source>
        <dbReference type="PROSITE" id="PS50932"/>
    </source>
</evidence>
<feature type="compositionally biased region" description="Low complexity" evidence="5">
    <location>
        <begin position="331"/>
        <end position="385"/>
    </location>
</feature>
<dbReference type="PROSITE" id="PS50932">
    <property type="entry name" value="HTH_LACI_2"/>
    <property type="match status" value="1"/>
</dbReference>
<dbReference type="Gene3D" id="1.10.260.40">
    <property type="entry name" value="lambda repressor-like DNA-binding domains"/>
    <property type="match status" value="1"/>
</dbReference>
<dbReference type="PRINTS" id="PR00036">
    <property type="entry name" value="HTHLACI"/>
</dbReference>
<dbReference type="PROSITE" id="PS00356">
    <property type="entry name" value="HTH_LACI_1"/>
    <property type="match status" value="1"/>
</dbReference>
<evidence type="ECO:0000256" key="1">
    <source>
        <dbReference type="ARBA" id="ARBA00022491"/>
    </source>
</evidence>
<evidence type="ECO:0000313" key="8">
    <source>
        <dbReference type="Proteomes" id="UP001595824"/>
    </source>
</evidence>
<name>A0ABV8TLL1_9ACTN</name>
<evidence type="ECO:0000256" key="5">
    <source>
        <dbReference type="SAM" id="MobiDB-lite"/>
    </source>
</evidence>
<feature type="region of interest" description="Disordered" evidence="5">
    <location>
        <begin position="328"/>
        <end position="406"/>
    </location>
</feature>
<dbReference type="Gene3D" id="3.40.50.2300">
    <property type="match status" value="2"/>
</dbReference>
<keyword evidence="4" id="KW-0804">Transcription</keyword>
<evidence type="ECO:0000313" key="7">
    <source>
        <dbReference type="EMBL" id="MFC4331603.1"/>
    </source>
</evidence>
<dbReference type="CDD" id="cd06267">
    <property type="entry name" value="PBP1_LacI_sugar_binding-like"/>
    <property type="match status" value="1"/>
</dbReference>
<dbReference type="Pfam" id="PF13377">
    <property type="entry name" value="Peripla_BP_3"/>
    <property type="match status" value="1"/>
</dbReference>
<dbReference type="PANTHER" id="PTHR30146">
    <property type="entry name" value="LACI-RELATED TRANSCRIPTIONAL REPRESSOR"/>
    <property type="match status" value="1"/>
</dbReference>
<dbReference type="RefSeq" id="WP_381742985.1">
    <property type="nucleotide sequence ID" value="NZ_JBHSDP010000027.1"/>
</dbReference>
<proteinExistence type="predicted"/>
<dbReference type="InterPro" id="IPR028082">
    <property type="entry name" value="Peripla_BP_I"/>
</dbReference>
<gene>
    <name evidence="7" type="ORF">ACFPC0_28290</name>
</gene>
<evidence type="ECO:0000256" key="3">
    <source>
        <dbReference type="ARBA" id="ARBA00023125"/>
    </source>
</evidence>
<keyword evidence="1" id="KW-0678">Repressor</keyword>
<dbReference type="InterPro" id="IPR000843">
    <property type="entry name" value="HTH_LacI"/>
</dbReference>